<evidence type="ECO:0000256" key="2">
    <source>
        <dbReference type="SAM" id="MobiDB-lite"/>
    </source>
</evidence>
<evidence type="ECO:0000313" key="4">
    <source>
        <dbReference type="Proteomes" id="UP001294444"/>
    </source>
</evidence>
<feature type="compositionally biased region" description="Basic and acidic residues" evidence="2">
    <location>
        <begin position="438"/>
        <end position="454"/>
    </location>
</feature>
<dbReference type="GO" id="GO:0045145">
    <property type="term" value="F:single-stranded DNA 5'-3' DNA exonuclease activity"/>
    <property type="evidence" value="ECO:0007669"/>
    <property type="project" value="InterPro"/>
</dbReference>
<dbReference type="PANTHER" id="PTHR14464">
    <property type="entry name" value="EXONUCLEASE V"/>
    <property type="match status" value="1"/>
</dbReference>
<evidence type="ECO:0008006" key="5">
    <source>
        <dbReference type="Google" id="ProtNLM"/>
    </source>
</evidence>
<protein>
    <recommendedName>
        <fullName evidence="5">Defects in morphology protein 1</fullName>
    </recommendedName>
</protein>
<reference evidence="3" key="1">
    <citation type="submission" date="2023-10" db="EMBL/GenBank/DDBJ databases">
        <authorList>
            <person name="Guldener U."/>
        </authorList>
    </citation>
    <scope>NUCLEOTIDE SEQUENCE</scope>
    <source>
        <strain evidence="3">Mp4</strain>
    </source>
</reference>
<comment type="similarity">
    <text evidence="1">Belongs to the EXO5 family.</text>
</comment>
<evidence type="ECO:0000256" key="1">
    <source>
        <dbReference type="ARBA" id="ARBA00009797"/>
    </source>
</evidence>
<dbReference type="GO" id="GO:0005739">
    <property type="term" value="C:mitochondrion"/>
    <property type="evidence" value="ECO:0007669"/>
    <property type="project" value="TreeGrafter"/>
</dbReference>
<gene>
    <name evidence="3" type="ORF">MEPE_05815</name>
</gene>
<feature type="region of interest" description="Disordered" evidence="2">
    <location>
        <begin position="1"/>
        <end position="22"/>
    </location>
</feature>
<organism evidence="3 4">
    <name type="scientific">Melanopsichium pennsylvanicum</name>
    <dbReference type="NCBI Taxonomy" id="63383"/>
    <lineage>
        <taxon>Eukaryota</taxon>
        <taxon>Fungi</taxon>
        <taxon>Dikarya</taxon>
        <taxon>Basidiomycota</taxon>
        <taxon>Ustilaginomycotina</taxon>
        <taxon>Ustilaginomycetes</taxon>
        <taxon>Ustilaginales</taxon>
        <taxon>Ustilaginaceae</taxon>
        <taxon>Melanopsichium</taxon>
    </lineage>
</organism>
<feature type="region of interest" description="Disordered" evidence="2">
    <location>
        <begin position="430"/>
        <end position="577"/>
    </location>
</feature>
<feature type="compositionally biased region" description="Basic and acidic residues" evidence="2">
    <location>
        <begin position="468"/>
        <end position="480"/>
    </location>
</feature>
<comment type="caution">
    <text evidence="3">The sequence shown here is derived from an EMBL/GenBank/DDBJ whole genome shotgun (WGS) entry which is preliminary data.</text>
</comment>
<dbReference type="EMBL" id="OAPG01000017">
    <property type="protein sequence ID" value="SNX87105.1"/>
    <property type="molecule type" value="Genomic_DNA"/>
</dbReference>
<proteinExistence type="inferred from homology"/>
<dbReference type="Pfam" id="PF09810">
    <property type="entry name" value="Exo5"/>
    <property type="match status" value="1"/>
</dbReference>
<feature type="compositionally biased region" description="Low complexity" evidence="2">
    <location>
        <begin position="305"/>
        <end position="318"/>
    </location>
</feature>
<accession>A0AAJ5C7P1</accession>
<dbReference type="Proteomes" id="UP001294444">
    <property type="component" value="Unassembled WGS sequence"/>
</dbReference>
<feature type="region of interest" description="Disordered" evidence="2">
    <location>
        <begin position="176"/>
        <end position="216"/>
    </location>
</feature>
<keyword evidence="4" id="KW-1185">Reference proteome</keyword>
<feature type="region of interest" description="Disordered" evidence="2">
    <location>
        <begin position="305"/>
        <end position="325"/>
    </location>
</feature>
<evidence type="ECO:0000313" key="3">
    <source>
        <dbReference type="EMBL" id="SNX87105.1"/>
    </source>
</evidence>
<dbReference type="GO" id="GO:0005634">
    <property type="term" value="C:nucleus"/>
    <property type="evidence" value="ECO:0007669"/>
    <property type="project" value="TreeGrafter"/>
</dbReference>
<feature type="compositionally biased region" description="Basic and acidic residues" evidence="2">
    <location>
        <begin position="516"/>
        <end position="529"/>
    </location>
</feature>
<feature type="compositionally biased region" description="Polar residues" evidence="2">
    <location>
        <begin position="530"/>
        <end position="558"/>
    </location>
</feature>
<dbReference type="PANTHER" id="PTHR14464:SF4">
    <property type="entry name" value="EXONUCLEASE V"/>
    <property type="match status" value="1"/>
</dbReference>
<feature type="compositionally biased region" description="Low complexity" evidence="2">
    <location>
        <begin position="559"/>
        <end position="570"/>
    </location>
</feature>
<feature type="compositionally biased region" description="Low complexity" evidence="2">
    <location>
        <begin position="498"/>
        <end position="515"/>
    </location>
</feature>
<sequence length="717" mass="79744">MNSANPERRRTRRSPPASLPDHFNRKGYLSVSDLVGPSWCEYNYQYGILSLSHLPPSQRPSTITTVSGTILSAAPALVEKKDAILFAGKTVHTILEKQVAPVQVNVKTETKEDSWALRILNLWCDVQALLQLKPAQSSNKGKGKAKEHNCVREVPVYGWMYGVFVMGVIDEIEKRCTHSQPKQKKSTMTWTSQEEWKKHKLRNKASPKKPKAKVGESKNSCVCPLTCFFGSQSESQSDAQVSSPSTKPSEANHSWAYFLSDTKTRISSWLPAQEDQVSARMQCMTYKRLFDGLLLGALSSSPPLSAPSSSSSSSSQQSTVSFDSNATPMDWTHTFTSLDLDPHQPLSTSFLRDAEPLCESWGVDLALFVANNDADVCTLHHIRLLLEQGLRELARDAKKGQGLEDEQGDISHAAVIQDLLTLTYRRQSWRRRRKRKKTPVERSPKKEMDKEADGLRQVTLFDTAIAKSEPESEVKAHGDDEGGDDPPNLDISDETRTSESVNQEEGVESVESVESVETRKSIDALEGRNDASQAIEQALSSLSPCSPRKASSSTQPCISLSSASSDSPSSSEHDPESNAASIIGIVSFSHDSNTLDTYLGHMIAMWKGQRELMGVSVHQTRRCWTCEWMDGCEWRAAQVHRHFAQTKTRSQTHAKGSSEVKVEFDLEGLDEQREMHYEAVGKAVDEDGEGEEDGEFWNTLDYDAIQVRDSSGNLLEW</sequence>
<dbReference type="AlphaFoldDB" id="A0AAJ5C7P1"/>
<name>A0AAJ5C7P1_9BASI</name>
<dbReference type="InterPro" id="IPR019190">
    <property type="entry name" value="EXOV"/>
</dbReference>
<feature type="compositionally biased region" description="Basic residues" evidence="2">
    <location>
        <begin position="198"/>
        <end position="212"/>
    </location>
</feature>
<dbReference type="GO" id="GO:0036297">
    <property type="term" value="P:interstrand cross-link repair"/>
    <property type="evidence" value="ECO:0007669"/>
    <property type="project" value="TreeGrafter"/>
</dbReference>